<dbReference type="EMBL" id="CP009245">
    <property type="protein sequence ID" value="APT84268.1"/>
    <property type="molecule type" value="Genomic_DNA"/>
</dbReference>
<dbReference type="AlphaFoldDB" id="A0A1L7CEM5"/>
<evidence type="ECO:0000313" key="5">
    <source>
        <dbReference type="EMBL" id="APT84268.1"/>
    </source>
</evidence>
<feature type="binding site" evidence="4">
    <location>
        <position position="86"/>
    </location>
    <ligand>
        <name>Mg(2+)</name>
        <dbReference type="ChEBI" id="CHEBI:18420"/>
        <label>1</label>
        <note>catalytic</note>
    </ligand>
</feature>
<evidence type="ECO:0000256" key="1">
    <source>
        <dbReference type="ARBA" id="ARBA00022723"/>
    </source>
</evidence>
<dbReference type="STRING" id="1431546.CAQU_03385"/>
<dbReference type="InterPro" id="IPR000760">
    <property type="entry name" value="Inositol_monophosphatase-like"/>
</dbReference>
<evidence type="ECO:0000256" key="4">
    <source>
        <dbReference type="PIRSR" id="PIRSR600760-2"/>
    </source>
</evidence>
<gene>
    <name evidence="5" type="ORF">CAQU_03385</name>
</gene>
<keyword evidence="6" id="KW-1185">Reference proteome</keyword>
<dbReference type="SUPFAM" id="SSF56655">
    <property type="entry name" value="Carbohydrate phosphatase"/>
    <property type="match status" value="1"/>
</dbReference>
<organism evidence="5 6">
    <name type="scientific">Corynebacterium aquilae DSM 44791</name>
    <dbReference type="NCBI Taxonomy" id="1431546"/>
    <lineage>
        <taxon>Bacteria</taxon>
        <taxon>Bacillati</taxon>
        <taxon>Actinomycetota</taxon>
        <taxon>Actinomycetes</taxon>
        <taxon>Mycobacteriales</taxon>
        <taxon>Corynebacteriaceae</taxon>
        <taxon>Corynebacterium</taxon>
    </lineage>
</organism>
<feature type="binding site" evidence="4">
    <location>
        <position position="235"/>
    </location>
    <ligand>
        <name>Mg(2+)</name>
        <dbReference type="ChEBI" id="CHEBI:18420"/>
        <label>1</label>
        <note>catalytic</note>
    </ligand>
</feature>
<dbReference type="GO" id="GO:0007165">
    <property type="term" value="P:signal transduction"/>
    <property type="evidence" value="ECO:0007669"/>
    <property type="project" value="TreeGrafter"/>
</dbReference>
<protein>
    <submittedName>
        <fullName evidence="5">Fructose 1,6-bisphosphatase</fullName>
    </submittedName>
</protein>
<sequence>MAQLEQLLPALIKTFVISHDADDDVRLAKALVFNAARLAWRLRINGVDIDTKSNPTDLVTTADIAAEKFISGALAALRPDDGVMGEEGAHQESTSGRTWIIDPVDGTYNFASGSDYFCCALGLVEGHPDNPSAIILGAVHRPAMGYTWIGGPNLPTTRDDEPVSPIVDQPLSKVCLGTYMHPALIANGKPFVAGWLNLVAGAATVRLLGSASVDLASLADGVIGAWAQHSVKSWDWIPGRALVEGAGGTTRTITAGGISWCLAGSQSAVDDMERRLSAPDLPHLPALP</sequence>
<dbReference type="PROSITE" id="PS00629">
    <property type="entry name" value="IMP_1"/>
    <property type="match status" value="1"/>
</dbReference>
<accession>A0A1L7CEM5</accession>
<evidence type="ECO:0000256" key="3">
    <source>
        <dbReference type="ARBA" id="ARBA00022842"/>
    </source>
</evidence>
<comment type="cofactor">
    <cofactor evidence="4">
        <name>Mg(2+)</name>
        <dbReference type="ChEBI" id="CHEBI:18420"/>
    </cofactor>
</comment>
<keyword evidence="2" id="KW-0378">Hydrolase</keyword>
<dbReference type="Proteomes" id="UP000185478">
    <property type="component" value="Chromosome"/>
</dbReference>
<evidence type="ECO:0000256" key="2">
    <source>
        <dbReference type="ARBA" id="ARBA00022801"/>
    </source>
</evidence>
<feature type="binding site" evidence="4">
    <location>
        <position position="105"/>
    </location>
    <ligand>
        <name>Mg(2+)</name>
        <dbReference type="ChEBI" id="CHEBI:18420"/>
        <label>1</label>
        <note>catalytic</note>
    </ligand>
</feature>
<dbReference type="Pfam" id="PF00459">
    <property type="entry name" value="Inositol_P"/>
    <property type="match status" value="1"/>
</dbReference>
<dbReference type="InterPro" id="IPR020583">
    <property type="entry name" value="Inositol_monoP_metal-BS"/>
</dbReference>
<feature type="binding site" evidence="4">
    <location>
        <position position="102"/>
    </location>
    <ligand>
        <name>Mg(2+)</name>
        <dbReference type="ChEBI" id="CHEBI:18420"/>
        <label>1</label>
        <note>catalytic</note>
    </ligand>
</feature>
<keyword evidence="1 4" id="KW-0479">Metal-binding</keyword>
<dbReference type="CDD" id="cd01637">
    <property type="entry name" value="IMPase_like"/>
    <property type="match status" value="1"/>
</dbReference>
<proteinExistence type="predicted"/>
<dbReference type="GO" id="GO:0008934">
    <property type="term" value="F:inositol monophosphate 1-phosphatase activity"/>
    <property type="evidence" value="ECO:0007669"/>
    <property type="project" value="TreeGrafter"/>
</dbReference>
<reference evidence="5 6" key="1">
    <citation type="submission" date="2014-08" db="EMBL/GenBank/DDBJ databases">
        <title>Complete genome sequence of Corynebacterium aquilae S-613T(T) (=DSM 44791(T)), isolated from the choana of a healthy golden eagle.</title>
        <authorList>
            <person name="Ruckert C."/>
            <person name="Albersmeier A."/>
            <person name="Winkler A."/>
            <person name="Kalinowski J."/>
        </authorList>
    </citation>
    <scope>NUCLEOTIDE SEQUENCE [LARGE SCALE GENOMIC DNA]</scope>
    <source>
        <strain evidence="5 6">S-613</strain>
    </source>
</reference>
<name>A0A1L7CEM5_9CORY</name>
<dbReference type="PANTHER" id="PTHR20854:SF4">
    <property type="entry name" value="INOSITOL-1-MONOPHOSPHATASE-RELATED"/>
    <property type="match status" value="1"/>
</dbReference>
<evidence type="ECO:0000313" key="6">
    <source>
        <dbReference type="Proteomes" id="UP000185478"/>
    </source>
</evidence>
<dbReference type="GO" id="GO:0046872">
    <property type="term" value="F:metal ion binding"/>
    <property type="evidence" value="ECO:0007669"/>
    <property type="project" value="UniProtKB-KW"/>
</dbReference>
<dbReference type="GO" id="GO:0006020">
    <property type="term" value="P:inositol metabolic process"/>
    <property type="evidence" value="ECO:0007669"/>
    <property type="project" value="TreeGrafter"/>
</dbReference>
<dbReference type="KEGG" id="caqu:CAQU_03385"/>
<dbReference type="Gene3D" id="3.40.190.80">
    <property type="match status" value="1"/>
</dbReference>
<dbReference type="PANTHER" id="PTHR20854">
    <property type="entry name" value="INOSITOL MONOPHOSPHATASE"/>
    <property type="match status" value="1"/>
</dbReference>
<keyword evidence="3 4" id="KW-0460">Magnesium</keyword>
<dbReference type="PRINTS" id="PR00377">
    <property type="entry name" value="IMPHPHTASES"/>
</dbReference>
<dbReference type="Gene3D" id="3.30.540.10">
    <property type="entry name" value="Fructose-1,6-Bisphosphatase, subunit A, domain 1"/>
    <property type="match status" value="1"/>
</dbReference>